<evidence type="ECO:0000313" key="1">
    <source>
        <dbReference type="EMBL" id="TCL69044.1"/>
    </source>
</evidence>
<name>A0A4R1RRT0_9FLAO</name>
<dbReference type="EMBL" id="SLUP01000001">
    <property type="protein sequence ID" value="TCL69044.1"/>
    <property type="molecule type" value="Genomic_DNA"/>
</dbReference>
<comment type="caution">
    <text evidence="1">The sequence shown here is derived from an EMBL/GenBank/DDBJ whole genome shotgun (WGS) entry which is preliminary data.</text>
</comment>
<dbReference type="Proteomes" id="UP000295455">
    <property type="component" value="Unassembled WGS sequence"/>
</dbReference>
<keyword evidence="2" id="KW-1185">Reference proteome</keyword>
<dbReference type="AlphaFoldDB" id="A0A4R1RRT0"/>
<sequence>MLNERIDIEIIDGQLFEIKVIDPNDSKPASFTHYLHNHKKDFHFNP</sequence>
<protein>
    <submittedName>
        <fullName evidence="1">Uncharacterized protein</fullName>
    </submittedName>
</protein>
<proteinExistence type="predicted"/>
<accession>A0A4R1RRT0</accession>
<evidence type="ECO:0000313" key="2">
    <source>
        <dbReference type="Proteomes" id="UP000295455"/>
    </source>
</evidence>
<reference evidence="1 2" key="1">
    <citation type="submission" date="2019-03" db="EMBL/GenBank/DDBJ databases">
        <title>Genomic Encyclopedia of Type Strains, Phase IV (KMG-IV): sequencing the most valuable type-strain genomes for metagenomic binning, comparative biology and taxonomic classification.</title>
        <authorList>
            <person name="Goeker M."/>
        </authorList>
    </citation>
    <scope>NUCLEOTIDE SEQUENCE [LARGE SCALE GENOMIC DNA]</scope>
    <source>
        <strain evidence="1 2">DSM 18792</strain>
    </source>
</reference>
<gene>
    <name evidence="1" type="ORF">EV196_101474</name>
</gene>
<organism evidence="1 2">
    <name type="scientific">Mariniflexile fucanivorans</name>
    <dbReference type="NCBI Taxonomy" id="264023"/>
    <lineage>
        <taxon>Bacteria</taxon>
        <taxon>Pseudomonadati</taxon>
        <taxon>Bacteroidota</taxon>
        <taxon>Flavobacteriia</taxon>
        <taxon>Flavobacteriales</taxon>
        <taxon>Flavobacteriaceae</taxon>
        <taxon>Mariniflexile</taxon>
    </lineage>
</organism>